<dbReference type="EMBL" id="JAXAVW010000079">
    <property type="protein sequence ID" value="MDX8037632.1"/>
    <property type="molecule type" value="Genomic_DNA"/>
</dbReference>
<protein>
    <submittedName>
        <fullName evidence="1">XRE family transcriptional regulator</fullName>
    </submittedName>
</protein>
<evidence type="ECO:0000313" key="1">
    <source>
        <dbReference type="EMBL" id="MDX8037632.1"/>
    </source>
</evidence>
<organism evidence="1 2">
    <name type="scientific">Lentzea miocenica</name>
    <dbReference type="NCBI Taxonomy" id="3095431"/>
    <lineage>
        <taxon>Bacteria</taxon>
        <taxon>Bacillati</taxon>
        <taxon>Actinomycetota</taxon>
        <taxon>Actinomycetes</taxon>
        <taxon>Pseudonocardiales</taxon>
        <taxon>Pseudonocardiaceae</taxon>
        <taxon>Lentzea</taxon>
    </lineage>
</organism>
<sequence>MVNAWIYANTSLKRVGKLDARYIGKLERGDVRWPGQYYRDGLRAVLRVNADADLGFRPPDRSSPRGELVLPAGLPHGAGVVPFGGRSASSYLAQVAPTEVPSVIGPEDIAGVRTAADLFRNWDAEYGGNFARVSVVAQLQYAAQLHDVKCPPNLKRALYSAVGRLGQAAAFMAFDAQANDDALRMFCFALAQAEEGADWHLRANILSSMARQSFWMNDPDRGLTYIELAMVRSDRLSHTERAMLAAVRARALAQLGRVEEAVAAVGQADEEFSLSNPADSMYAAYYDAAEHAGETGHALSDLALRGKFISAATDRLRFAIESHGDEYARARAFCQIRLASQLMVTGDPREAAALGGSATSAAAKIRSNRVIKNLRELQQFAAGHHAIPEAAELHRKIGAVVST</sequence>
<reference evidence="1 2" key="1">
    <citation type="submission" date="2023-11" db="EMBL/GenBank/DDBJ databases">
        <title>Lentzea sokolovensis, sp. nov., Lentzea kristufkii, sp. nov., and Lentzea miocenensis, sp. nov., rare actinobacteria from Sokolov Coal Basin, Miocene lacustrine sediment, Czech Republic.</title>
        <authorList>
            <person name="Lara A."/>
            <person name="Kotroba L."/>
            <person name="Nouioui I."/>
            <person name="Neumann-Schaal M."/>
            <person name="Mast Y."/>
            <person name="Chronakova A."/>
        </authorList>
    </citation>
    <scope>NUCLEOTIDE SEQUENCE [LARGE SCALE GENOMIC DNA]</scope>
    <source>
        <strain evidence="1 2">BCCO 10_0856</strain>
    </source>
</reference>
<gene>
    <name evidence="1" type="ORF">SK803_46195</name>
</gene>
<comment type="caution">
    <text evidence="1">The sequence shown here is derived from an EMBL/GenBank/DDBJ whole genome shotgun (WGS) entry which is preliminary data.</text>
</comment>
<name>A0ABU4TIE7_9PSEU</name>
<accession>A0ABU4TIE7</accession>
<evidence type="ECO:0000313" key="2">
    <source>
        <dbReference type="Proteomes" id="UP001285521"/>
    </source>
</evidence>
<proteinExistence type="predicted"/>
<dbReference type="Proteomes" id="UP001285521">
    <property type="component" value="Unassembled WGS sequence"/>
</dbReference>
<keyword evidence="2" id="KW-1185">Reference proteome</keyword>
<dbReference type="RefSeq" id="WP_319972616.1">
    <property type="nucleotide sequence ID" value="NZ_JAXAVW010000079.1"/>
</dbReference>